<evidence type="ECO:0000256" key="3">
    <source>
        <dbReference type="ARBA" id="ARBA00022777"/>
    </source>
</evidence>
<keyword evidence="2 5" id="KW-0547">Nucleotide-binding</keyword>
<keyword evidence="1" id="KW-0808">Transferase</keyword>
<dbReference type="PROSITE" id="PS00108">
    <property type="entry name" value="PROTEIN_KINASE_ST"/>
    <property type="match status" value="1"/>
</dbReference>
<dbReference type="GO" id="GO:0005524">
    <property type="term" value="F:ATP binding"/>
    <property type="evidence" value="ECO:0007669"/>
    <property type="project" value="UniProtKB-UniRule"/>
</dbReference>
<dbReference type="EMBL" id="BAABME010002127">
    <property type="protein sequence ID" value="GAA0153175.1"/>
    <property type="molecule type" value="Genomic_DNA"/>
</dbReference>
<dbReference type="Gene3D" id="1.10.510.10">
    <property type="entry name" value="Transferase(Phosphotransferase) domain 1"/>
    <property type="match status" value="1"/>
</dbReference>
<protein>
    <recommendedName>
        <fullName evidence="7">Protein kinase domain-containing protein</fullName>
    </recommendedName>
</protein>
<dbReference type="AlphaFoldDB" id="A0AAV3PN77"/>
<feature type="binding site" evidence="5">
    <location>
        <position position="31"/>
    </location>
    <ligand>
        <name>ATP</name>
        <dbReference type="ChEBI" id="CHEBI:30616"/>
    </ligand>
</feature>
<evidence type="ECO:0000256" key="2">
    <source>
        <dbReference type="ARBA" id="ARBA00022741"/>
    </source>
</evidence>
<feature type="domain" description="Protein kinase" evidence="7">
    <location>
        <begin position="3"/>
        <end position="251"/>
    </location>
</feature>
<dbReference type="PROSITE" id="PS00107">
    <property type="entry name" value="PROTEIN_KINASE_ATP"/>
    <property type="match status" value="1"/>
</dbReference>
<dbReference type="InterPro" id="IPR052751">
    <property type="entry name" value="Plant_MAPKKK"/>
</dbReference>
<evidence type="ECO:0000256" key="4">
    <source>
        <dbReference type="ARBA" id="ARBA00022840"/>
    </source>
</evidence>
<dbReference type="GO" id="GO:0007165">
    <property type="term" value="P:signal transduction"/>
    <property type="evidence" value="ECO:0007669"/>
    <property type="project" value="TreeGrafter"/>
</dbReference>
<accession>A0AAV3PN77</accession>
<dbReference type="Pfam" id="PF00069">
    <property type="entry name" value="Pkinase"/>
    <property type="match status" value="1"/>
</dbReference>
<dbReference type="InterPro" id="IPR011009">
    <property type="entry name" value="Kinase-like_dom_sf"/>
</dbReference>
<evidence type="ECO:0000256" key="6">
    <source>
        <dbReference type="RuleBase" id="RU000304"/>
    </source>
</evidence>
<comment type="similarity">
    <text evidence="6">Belongs to the protein kinase superfamily.</text>
</comment>
<sequence>MDWTRGPVLGRGSSATVSLATSSSGELFAVKSTEFSCSDLLQKERGLVSQLNSPYVIKYLGFDITHENNKPMYNLFIEYAQNGTLYDVIKKQGGSLNESLIQFYAYQILQGLDYLHSNELVHCDIKPQNILICEDGVKIGDFDCAKSIRDKTTFSGTPMFMAPEVARGEEQGFPADIWSLGCTIIEMATGSNPWPELKEPVSALYRIGYSEDELELPNWFSGEAKEFLKNCLMRNPKERWTAKQLLEHKFFNELEGNSKMVTLLGRKSPTSILDQDIWDSFEVSEASCSVANPGILSINSPASRISKLISDGGSALNLPGWIDEEDWITVRSIDEEGISSLSKGNSDITQDCEELVKAEDWAIETVDEEEELLSSISFQDSLFNYYDGEIRDVIRLDTDADLVVSIESLDHVLVISTIEFESKTFEISFKFVKTCLHLYHFLNLLVFLVIHDLTVDAQCP</sequence>
<evidence type="ECO:0000259" key="7">
    <source>
        <dbReference type="PROSITE" id="PS50011"/>
    </source>
</evidence>
<dbReference type="Proteomes" id="UP001454036">
    <property type="component" value="Unassembled WGS sequence"/>
</dbReference>
<dbReference type="SMART" id="SM00220">
    <property type="entry name" value="S_TKc"/>
    <property type="match status" value="1"/>
</dbReference>
<reference evidence="8 9" key="1">
    <citation type="submission" date="2024-01" db="EMBL/GenBank/DDBJ databases">
        <title>The complete chloroplast genome sequence of Lithospermum erythrorhizon: insights into the phylogenetic relationship among Boraginaceae species and the maternal lineages of purple gromwells.</title>
        <authorList>
            <person name="Okada T."/>
            <person name="Watanabe K."/>
        </authorList>
    </citation>
    <scope>NUCLEOTIDE SEQUENCE [LARGE SCALE GENOMIC DNA]</scope>
</reference>
<organism evidence="8 9">
    <name type="scientific">Lithospermum erythrorhizon</name>
    <name type="common">Purple gromwell</name>
    <name type="synonym">Lithospermum officinale var. erythrorhizon</name>
    <dbReference type="NCBI Taxonomy" id="34254"/>
    <lineage>
        <taxon>Eukaryota</taxon>
        <taxon>Viridiplantae</taxon>
        <taxon>Streptophyta</taxon>
        <taxon>Embryophyta</taxon>
        <taxon>Tracheophyta</taxon>
        <taxon>Spermatophyta</taxon>
        <taxon>Magnoliopsida</taxon>
        <taxon>eudicotyledons</taxon>
        <taxon>Gunneridae</taxon>
        <taxon>Pentapetalae</taxon>
        <taxon>asterids</taxon>
        <taxon>lamiids</taxon>
        <taxon>Boraginales</taxon>
        <taxon>Boraginaceae</taxon>
        <taxon>Boraginoideae</taxon>
        <taxon>Lithospermeae</taxon>
        <taxon>Lithospermum</taxon>
    </lineage>
</organism>
<dbReference type="PANTHER" id="PTHR48011:SF76">
    <property type="entry name" value="MITOGEN-ACTIVATED PROTEIN KINASE KINASE KINASE 15"/>
    <property type="match status" value="1"/>
</dbReference>
<dbReference type="GO" id="GO:0004674">
    <property type="term" value="F:protein serine/threonine kinase activity"/>
    <property type="evidence" value="ECO:0007669"/>
    <property type="project" value="UniProtKB-KW"/>
</dbReference>
<evidence type="ECO:0000256" key="1">
    <source>
        <dbReference type="ARBA" id="ARBA00022679"/>
    </source>
</evidence>
<name>A0AAV3PN77_LITER</name>
<dbReference type="PANTHER" id="PTHR48011">
    <property type="entry name" value="CCR4-NOT TRANSCRIPTIONAL COMPLEX SUBUNIT CAF120-RELATED"/>
    <property type="match status" value="1"/>
</dbReference>
<keyword evidence="6" id="KW-0723">Serine/threonine-protein kinase</keyword>
<keyword evidence="4 5" id="KW-0067">ATP-binding</keyword>
<dbReference type="InterPro" id="IPR017441">
    <property type="entry name" value="Protein_kinase_ATP_BS"/>
</dbReference>
<keyword evidence="9" id="KW-1185">Reference proteome</keyword>
<dbReference type="CDD" id="cd06606">
    <property type="entry name" value="STKc_MAPKKK"/>
    <property type="match status" value="1"/>
</dbReference>
<dbReference type="PROSITE" id="PS50011">
    <property type="entry name" value="PROTEIN_KINASE_DOM"/>
    <property type="match status" value="1"/>
</dbReference>
<evidence type="ECO:0000256" key="5">
    <source>
        <dbReference type="PROSITE-ProRule" id="PRU10141"/>
    </source>
</evidence>
<dbReference type="InterPro" id="IPR008271">
    <property type="entry name" value="Ser/Thr_kinase_AS"/>
</dbReference>
<dbReference type="InterPro" id="IPR000719">
    <property type="entry name" value="Prot_kinase_dom"/>
</dbReference>
<comment type="caution">
    <text evidence="8">The sequence shown here is derived from an EMBL/GenBank/DDBJ whole genome shotgun (WGS) entry which is preliminary data.</text>
</comment>
<keyword evidence="3" id="KW-0418">Kinase</keyword>
<evidence type="ECO:0000313" key="8">
    <source>
        <dbReference type="EMBL" id="GAA0153175.1"/>
    </source>
</evidence>
<dbReference type="SUPFAM" id="SSF56112">
    <property type="entry name" value="Protein kinase-like (PK-like)"/>
    <property type="match status" value="1"/>
</dbReference>
<gene>
    <name evidence="8" type="ORF">LIER_11480</name>
</gene>
<proteinExistence type="inferred from homology"/>
<evidence type="ECO:0000313" key="9">
    <source>
        <dbReference type="Proteomes" id="UP001454036"/>
    </source>
</evidence>